<keyword evidence="3" id="KW-1185">Reference proteome</keyword>
<organism evidence="2 3">
    <name type="scientific">Phenylobacterium conjunctum</name>
    <dbReference type="NCBI Taxonomy" id="1298959"/>
    <lineage>
        <taxon>Bacteria</taxon>
        <taxon>Pseudomonadati</taxon>
        <taxon>Pseudomonadota</taxon>
        <taxon>Alphaproteobacteria</taxon>
        <taxon>Caulobacterales</taxon>
        <taxon>Caulobacteraceae</taxon>
        <taxon>Phenylobacterium</taxon>
    </lineage>
</organism>
<evidence type="ECO:0000256" key="1">
    <source>
        <dbReference type="SAM" id="MobiDB-lite"/>
    </source>
</evidence>
<accession>A0ABW3T3N8</accession>
<name>A0ABW3T3N8_9CAUL</name>
<sequence length="105" mass="11183">MTDVESFKRQTGVKIDYREFGIDELAPAPILQPPPAPTEPVAEPPAKPPKAIKPPAPPGAPTPQAQAQAQAQAQPKPAGAFARYAPPPAKADDVLLSDLFKRLER</sequence>
<evidence type="ECO:0008006" key="4">
    <source>
        <dbReference type="Google" id="ProtNLM"/>
    </source>
</evidence>
<gene>
    <name evidence="2" type="ORF">ACFQ27_10355</name>
</gene>
<protein>
    <recommendedName>
        <fullName evidence="4">Cell division protein FtsZ</fullName>
    </recommendedName>
</protein>
<dbReference type="Proteomes" id="UP001597216">
    <property type="component" value="Unassembled WGS sequence"/>
</dbReference>
<feature type="compositionally biased region" description="Low complexity" evidence="1">
    <location>
        <begin position="62"/>
        <end position="80"/>
    </location>
</feature>
<proteinExistence type="predicted"/>
<dbReference type="RefSeq" id="WP_374347929.1">
    <property type="nucleotide sequence ID" value="NZ_JBHTLQ010000019.1"/>
</dbReference>
<reference evidence="3" key="1">
    <citation type="journal article" date="2019" name="Int. J. Syst. Evol. Microbiol.">
        <title>The Global Catalogue of Microorganisms (GCM) 10K type strain sequencing project: providing services to taxonomists for standard genome sequencing and annotation.</title>
        <authorList>
            <consortium name="The Broad Institute Genomics Platform"/>
            <consortium name="The Broad Institute Genome Sequencing Center for Infectious Disease"/>
            <person name="Wu L."/>
            <person name="Ma J."/>
        </authorList>
    </citation>
    <scope>NUCLEOTIDE SEQUENCE [LARGE SCALE GENOMIC DNA]</scope>
    <source>
        <strain evidence="3">CCUG 55074</strain>
    </source>
</reference>
<comment type="caution">
    <text evidence="2">The sequence shown here is derived from an EMBL/GenBank/DDBJ whole genome shotgun (WGS) entry which is preliminary data.</text>
</comment>
<dbReference type="EMBL" id="JBHTLQ010000019">
    <property type="protein sequence ID" value="MFD1190981.1"/>
    <property type="molecule type" value="Genomic_DNA"/>
</dbReference>
<feature type="compositionally biased region" description="Pro residues" evidence="1">
    <location>
        <begin position="30"/>
        <end position="61"/>
    </location>
</feature>
<evidence type="ECO:0000313" key="2">
    <source>
        <dbReference type="EMBL" id="MFD1190981.1"/>
    </source>
</evidence>
<feature type="region of interest" description="Disordered" evidence="1">
    <location>
        <begin position="26"/>
        <end position="88"/>
    </location>
</feature>
<evidence type="ECO:0000313" key="3">
    <source>
        <dbReference type="Proteomes" id="UP001597216"/>
    </source>
</evidence>